<evidence type="ECO:0000313" key="1">
    <source>
        <dbReference type="EMBL" id="KAJ8005575.1"/>
    </source>
</evidence>
<accession>A0ACC2GQ42</accession>
<proteinExistence type="predicted"/>
<dbReference type="Proteomes" id="UP001157502">
    <property type="component" value="Chromosome 10"/>
</dbReference>
<keyword evidence="2" id="KW-1185">Reference proteome</keyword>
<protein>
    <submittedName>
        <fullName evidence="1">Uncharacterized protein</fullName>
    </submittedName>
</protein>
<dbReference type="EMBL" id="CM055737">
    <property type="protein sequence ID" value="KAJ8005575.1"/>
    <property type="molecule type" value="Genomic_DNA"/>
</dbReference>
<sequence>MCPDSQTATSRPTQCNWFTRSPVKRLESVGKSSEVKVATVTQQRGRGRDEERRRLGSVATTIPRRGPGQK</sequence>
<evidence type="ECO:0000313" key="2">
    <source>
        <dbReference type="Proteomes" id="UP001157502"/>
    </source>
</evidence>
<organism evidence="1 2">
    <name type="scientific">Dallia pectoralis</name>
    <name type="common">Alaska blackfish</name>
    <dbReference type="NCBI Taxonomy" id="75939"/>
    <lineage>
        <taxon>Eukaryota</taxon>
        <taxon>Metazoa</taxon>
        <taxon>Chordata</taxon>
        <taxon>Craniata</taxon>
        <taxon>Vertebrata</taxon>
        <taxon>Euteleostomi</taxon>
        <taxon>Actinopterygii</taxon>
        <taxon>Neopterygii</taxon>
        <taxon>Teleostei</taxon>
        <taxon>Protacanthopterygii</taxon>
        <taxon>Esociformes</taxon>
        <taxon>Umbridae</taxon>
        <taxon>Dallia</taxon>
    </lineage>
</organism>
<reference evidence="1" key="1">
    <citation type="submission" date="2021-05" db="EMBL/GenBank/DDBJ databases">
        <authorList>
            <person name="Pan Q."/>
            <person name="Jouanno E."/>
            <person name="Zahm M."/>
            <person name="Klopp C."/>
            <person name="Cabau C."/>
            <person name="Louis A."/>
            <person name="Berthelot C."/>
            <person name="Parey E."/>
            <person name="Roest Crollius H."/>
            <person name="Montfort J."/>
            <person name="Robinson-Rechavi M."/>
            <person name="Bouchez O."/>
            <person name="Lampietro C."/>
            <person name="Lopez Roques C."/>
            <person name="Donnadieu C."/>
            <person name="Postlethwait J."/>
            <person name="Bobe J."/>
            <person name="Dillon D."/>
            <person name="Chandos A."/>
            <person name="von Hippel F."/>
            <person name="Guiguen Y."/>
        </authorList>
    </citation>
    <scope>NUCLEOTIDE SEQUENCE</scope>
    <source>
        <strain evidence="1">YG-Jan2019</strain>
    </source>
</reference>
<name>A0ACC2GQ42_DALPE</name>
<comment type="caution">
    <text evidence="1">The sequence shown here is derived from an EMBL/GenBank/DDBJ whole genome shotgun (WGS) entry which is preliminary data.</text>
</comment>
<gene>
    <name evidence="1" type="ORF">DPEC_G00119360</name>
</gene>